<evidence type="ECO:0000313" key="2">
    <source>
        <dbReference type="Proteomes" id="UP001237207"/>
    </source>
</evidence>
<protein>
    <recommendedName>
        <fullName evidence="3">YqzE family protein</fullName>
    </recommendedName>
</protein>
<dbReference type="EMBL" id="JAUSUC010000002">
    <property type="protein sequence ID" value="MDQ0213852.1"/>
    <property type="molecule type" value="Genomic_DNA"/>
</dbReference>
<keyword evidence="2" id="KW-1185">Reference proteome</keyword>
<name>A0AAJ1SY41_9BACI</name>
<gene>
    <name evidence="1" type="ORF">J2S13_000246</name>
</gene>
<dbReference type="AlphaFoldDB" id="A0AAJ1SY41"/>
<evidence type="ECO:0008006" key="3">
    <source>
        <dbReference type="Google" id="ProtNLM"/>
    </source>
</evidence>
<evidence type="ECO:0000313" key="1">
    <source>
        <dbReference type="EMBL" id="MDQ0213852.1"/>
    </source>
</evidence>
<dbReference type="RefSeq" id="WP_307255848.1">
    <property type="nucleotide sequence ID" value="NZ_JAUSUC010000002.1"/>
</dbReference>
<dbReference type="Proteomes" id="UP001237207">
    <property type="component" value="Unassembled WGS sequence"/>
</dbReference>
<dbReference type="Pfam" id="PF14038">
    <property type="entry name" value="YqzE"/>
    <property type="match status" value="1"/>
</dbReference>
<comment type="caution">
    <text evidence="1">The sequence shown here is derived from an EMBL/GenBank/DDBJ whole genome shotgun (WGS) entry which is preliminary data.</text>
</comment>
<proteinExistence type="predicted"/>
<organism evidence="1 2">
    <name type="scientific">Oikeobacillus pervagus</name>
    <dbReference type="NCBI Taxonomy" id="1325931"/>
    <lineage>
        <taxon>Bacteria</taxon>
        <taxon>Bacillati</taxon>
        <taxon>Bacillota</taxon>
        <taxon>Bacilli</taxon>
        <taxon>Bacillales</taxon>
        <taxon>Bacillaceae</taxon>
        <taxon>Oikeobacillus</taxon>
    </lineage>
</organism>
<accession>A0AAJ1SY41</accession>
<sequence>MSTNDYVKFITQTFVKHFNQPKIERKKNRAVRKEKRLPLIDRWFGIIPYALKLFFKKKR</sequence>
<dbReference type="InterPro" id="IPR025622">
    <property type="entry name" value="YqzE"/>
</dbReference>
<reference evidence="1" key="1">
    <citation type="submission" date="2023-07" db="EMBL/GenBank/DDBJ databases">
        <title>Genomic Encyclopedia of Type Strains, Phase IV (KMG-IV): sequencing the most valuable type-strain genomes for metagenomic binning, comparative biology and taxonomic classification.</title>
        <authorList>
            <person name="Goeker M."/>
        </authorList>
    </citation>
    <scope>NUCLEOTIDE SEQUENCE</scope>
    <source>
        <strain evidence="1">DSM 23947</strain>
    </source>
</reference>